<keyword evidence="1" id="KW-0732">Signal</keyword>
<keyword evidence="3" id="KW-1185">Reference proteome</keyword>
<evidence type="ECO:0000313" key="3">
    <source>
        <dbReference type="Proteomes" id="UP001336250"/>
    </source>
</evidence>
<dbReference type="Proteomes" id="UP001336250">
    <property type="component" value="Unassembled WGS sequence"/>
</dbReference>
<proteinExistence type="predicted"/>
<dbReference type="AlphaFoldDB" id="A0AAW9Q802"/>
<organism evidence="2 3">
    <name type="scientific">Aquincola agrisoli</name>
    <dbReference type="NCBI Taxonomy" id="3119538"/>
    <lineage>
        <taxon>Bacteria</taxon>
        <taxon>Pseudomonadati</taxon>
        <taxon>Pseudomonadota</taxon>
        <taxon>Betaproteobacteria</taxon>
        <taxon>Burkholderiales</taxon>
        <taxon>Sphaerotilaceae</taxon>
        <taxon>Aquincola</taxon>
    </lineage>
</organism>
<gene>
    <name evidence="2" type="ORF">V4F39_15880</name>
</gene>
<comment type="caution">
    <text evidence="2">The sequence shown here is derived from an EMBL/GenBank/DDBJ whole genome shotgun (WGS) entry which is preliminary data.</text>
</comment>
<dbReference type="EMBL" id="JAZIBG010000031">
    <property type="protein sequence ID" value="MEF7615399.1"/>
    <property type="molecule type" value="Genomic_DNA"/>
</dbReference>
<accession>A0AAW9Q802</accession>
<feature type="signal peptide" evidence="1">
    <location>
        <begin position="1"/>
        <end position="26"/>
    </location>
</feature>
<evidence type="ECO:0000313" key="2">
    <source>
        <dbReference type="EMBL" id="MEF7615399.1"/>
    </source>
</evidence>
<reference evidence="2 3" key="1">
    <citation type="submission" date="2024-02" db="EMBL/GenBank/DDBJ databases">
        <title>Genome sequence of Aquincola sp. MAHUQ-54.</title>
        <authorList>
            <person name="Huq M.A."/>
        </authorList>
    </citation>
    <scope>NUCLEOTIDE SEQUENCE [LARGE SCALE GENOMIC DNA]</scope>
    <source>
        <strain evidence="2 3">MAHUQ-54</strain>
    </source>
</reference>
<feature type="chain" id="PRO_5043768400" description="Porin" evidence="1">
    <location>
        <begin position="27"/>
        <end position="441"/>
    </location>
</feature>
<evidence type="ECO:0008006" key="4">
    <source>
        <dbReference type="Google" id="ProtNLM"/>
    </source>
</evidence>
<evidence type="ECO:0000256" key="1">
    <source>
        <dbReference type="SAM" id="SignalP"/>
    </source>
</evidence>
<protein>
    <recommendedName>
        <fullName evidence="4">Porin</fullName>
    </recommendedName>
</protein>
<sequence>MAKSITFISALGVVFGAMAWPAGALAAGPDGTAEPASLHEAAGTGLRLNGFGTLGVAHARAPEGWGLRRAFNQPSNTGGTRLDVDSRLGLQANYAFTPEFELVGQVLLKRLVTSNAQLEWAFAAWRPRPDLTLRLGRTSTDIFLASEYRSVGFAYPSVRPNVDTYGPLPLYAIDGVDLTWHKDVDGARWRVRAFAGQGSTDVPGVVAASLTFQARDALGITLSHEVGPLSWRATAARFKGRIKPSATSRAVQSTLQALAALPVPAAAEAVEMSAQIDDTVRWQQMTYLALGLAYDDGVWLASAEWVRAVSDANYLHGHFGYLSLGRRFGDVTLHATAGRGSNASLTRPPSRWAEQLAPLIGPQAALQAQWLATQGYTEINSAMLRQRSLSLGIRWDVHPRAALKLQFDRFVVERNGSMLWAHGVGEGARPRVVSLALDFVF</sequence>
<name>A0AAW9Q802_9BURK</name>
<dbReference type="RefSeq" id="WP_332290652.1">
    <property type="nucleotide sequence ID" value="NZ_JAZIBG010000031.1"/>
</dbReference>
<dbReference type="SUPFAM" id="SSF56935">
    <property type="entry name" value="Porins"/>
    <property type="match status" value="1"/>
</dbReference>